<keyword evidence="4" id="KW-0695">RNA-directed DNA polymerase</keyword>
<name>A0A6L2LYB9_TANCI</name>
<dbReference type="SUPFAM" id="SSF53098">
    <property type="entry name" value="Ribonuclease H-like"/>
    <property type="match status" value="1"/>
</dbReference>
<dbReference type="Gene3D" id="3.30.70.270">
    <property type="match status" value="1"/>
</dbReference>
<evidence type="ECO:0000313" key="4">
    <source>
        <dbReference type="EMBL" id="GEU66793.1"/>
    </source>
</evidence>
<feature type="compositionally biased region" description="Basic and acidic residues" evidence="2">
    <location>
        <begin position="269"/>
        <end position="282"/>
    </location>
</feature>
<dbReference type="Gene3D" id="3.30.420.10">
    <property type="entry name" value="Ribonuclease H-like superfamily/Ribonuclease H"/>
    <property type="match status" value="1"/>
</dbReference>
<dbReference type="InterPro" id="IPR043128">
    <property type="entry name" value="Rev_trsase/Diguanyl_cyclase"/>
</dbReference>
<keyword evidence="1" id="KW-0511">Multifunctional enzyme</keyword>
<dbReference type="SUPFAM" id="SSF56672">
    <property type="entry name" value="DNA/RNA polymerases"/>
    <property type="match status" value="1"/>
</dbReference>
<dbReference type="PROSITE" id="PS50994">
    <property type="entry name" value="INTEGRASE"/>
    <property type="match status" value="1"/>
</dbReference>
<dbReference type="CDD" id="cd09274">
    <property type="entry name" value="RNase_HI_RT_Ty3"/>
    <property type="match status" value="1"/>
</dbReference>
<dbReference type="InterPro" id="IPR012337">
    <property type="entry name" value="RNaseH-like_sf"/>
</dbReference>
<dbReference type="InterPro" id="IPR036397">
    <property type="entry name" value="RNaseH_sf"/>
</dbReference>
<dbReference type="InterPro" id="IPR043502">
    <property type="entry name" value="DNA/RNA_pol_sf"/>
</dbReference>
<dbReference type="PANTHER" id="PTHR37984:SF5">
    <property type="entry name" value="PROTEIN NYNRIN-LIKE"/>
    <property type="match status" value="1"/>
</dbReference>
<sequence>MRTRNSYFPNNSSVTIPRRQNKRRTPNIVKPELHTIVEVAPTADNQTMKELLQAPTKGYGEAIVISKINADHFVIKTNLLQLIQANPYHGFERENPHTCINNFKMITSTLKFRDVPNDVIKIMMFPYSLEGYARVWYDKEPPNSILTWVDLVNKFVNQFFSPSKTTHLKNEISQFTQRFEETFREAWERFKEMLRACPHLKFTKLTQIDTFYNGLNDNDQDSLNAAAGQNLLSTLPSNTIPNPKGEMEAITTRSGIAYEGPSIPTPKNVVERETEETTDKEQTNLQGSTAHIQPPVIPIPKPDVSKTLPKPNIPYPSRLNDQKLREKATNQMEKFFQILKDFHFDISFSDALLLMPKFASTIKSLLANKDKLFELAKILLNENCSAMLLKKLPEKLLIPCDFPRMDPSLLISIRLRDKDDLSVNQNDIIDVAREEYAQEMLGFSNNFSGGNPTSTSELIISDSSLSLTPFEGSDFILEEIEACLKDESISPEIDHANCDPEGDICLIEKLLNDDPFQLPSMDLKQREVVKAKSLIEEPPDLELKDLPSHLEYAYLEGADKLPVIIAWKIIDIKGIDPRFCTNKILMEEDYKPAVQIQRRVNLKIHEVIKKEVIKLLDAGMIYPISDSSWIPTSPSNQEKTTFTCLYGTFAYRRMPFGLCNASGTFQRCMMAIFHDMIEKTIEVFMDDFSIARPMTHLLEKETPCVFSKDCFDAFETLNKKLTKSPILVVPDWNLPFKLMCDASDFAIGAVLGQLYAFEKFRPYLILSKSIVFTDHSALKYILSKQDAKPRLLRWVLFLQEFDIIIRDKKGMENLTANHLSRLENPHKDVFENKDINVNFPLETLGKISSGSAPWFAHFLNFHVGNFIVKGMSSQQKKKFFKDVKHYFWDDPYLFEFVRIKSFNGVCMAKKLMIFSKLVIKDPSGAIMVPISPLKSKISQKDEMPQNVIQVCEKFDVWGIDFIGPFPSLRGNRYILVAVDYLSKWVEAKALPTNDARVVVKFLKSLFARFGTPRAIISDRETHFCNDKFAKVMSKYGVTHRLATAYHPQTSGQVEVSNRGLKCILERTVGENRASWSEKLEDALWAFRTAYKTPIG</sequence>
<dbReference type="InterPro" id="IPR001584">
    <property type="entry name" value="Integrase_cat-core"/>
</dbReference>
<feature type="region of interest" description="Disordered" evidence="2">
    <location>
        <begin position="257"/>
        <end position="318"/>
    </location>
</feature>
<evidence type="ECO:0000259" key="3">
    <source>
        <dbReference type="PROSITE" id="PS50994"/>
    </source>
</evidence>
<feature type="region of interest" description="Disordered" evidence="2">
    <location>
        <begin position="1"/>
        <end position="25"/>
    </location>
</feature>
<keyword evidence="4" id="KW-0808">Transferase</keyword>
<dbReference type="Pfam" id="PF03732">
    <property type="entry name" value="Retrotrans_gag"/>
    <property type="match status" value="1"/>
</dbReference>
<accession>A0A6L2LYB9</accession>
<evidence type="ECO:0000256" key="2">
    <source>
        <dbReference type="SAM" id="MobiDB-lite"/>
    </source>
</evidence>
<dbReference type="EMBL" id="BKCJ010005446">
    <property type="protein sequence ID" value="GEU66793.1"/>
    <property type="molecule type" value="Genomic_DNA"/>
</dbReference>
<dbReference type="PANTHER" id="PTHR37984">
    <property type="entry name" value="PROTEIN CBG26694"/>
    <property type="match status" value="1"/>
</dbReference>
<feature type="compositionally biased region" description="Polar residues" evidence="2">
    <location>
        <begin position="1"/>
        <end position="15"/>
    </location>
</feature>
<dbReference type="Gene3D" id="3.10.10.10">
    <property type="entry name" value="HIV Type 1 Reverse Transcriptase, subunit A, domain 1"/>
    <property type="match status" value="2"/>
</dbReference>
<dbReference type="AlphaFoldDB" id="A0A6L2LYB9"/>
<dbReference type="InterPro" id="IPR005162">
    <property type="entry name" value="Retrotrans_gag_dom"/>
</dbReference>
<keyword evidence="4" id="KW-0548">Nucleotidyltransferase</keyword>
<gene>
    <name evidence="4" type="ORF">Tci_038771</name>
</gene>
<proteinExistence type="predicted"/>
<dbReference type="Pfam" id="PF00665">
    <property type="entry name" value="rve"/>
    <property type="match status" value="1"/>
</dbReference>
<feature type="domain" description="Integrase catalytic" evidence="3">
    <location>
        <begin position="940"/>
        <end position="1095"/>
    </location>
</feature>
<evidence type="ECO:0000256" key="1">
    <source>
        <dbReference type="ARBA" id="ARBA00023268"/>
    </source>
</evidence>
<dbReference type="GO" id="GO:0003676">
    <property type="term" value="F:nucleic acid binding"/>
    <property type="evidence" value="ECO:0007669"/>
    <property type="project" value="InterPro"/>
</dbReference>
<dbReference type="InterPro" id="IPR050951">
    <property type="entry name" value="Retrovirus_Pol_polyprotein"/>
</dbReference>
<comment type="caution">
    <text evidence="4">The sequence shown here is derived from an EMBL/GenBank/DDBJ whole genome shotgun (WGS) entry which is preliminary data.</text>
</comment>
<protein>
    <submittedName>
        <fullName evidence="4">Reverse transcriptase domain-containing protein</fullName>
    </submittedName>
</protein>
<organism evidence="4">
    <name type="scientific">Tanacetum cinerariifolium</name>
    <name type="common">Dalmatian daisy</name>
    <name type="synonym">Chrysanthemum cinerariifolium</name>
    <dbReference type="NCBI Taxonomy" id="118510"/>
    <lineage>
        <taxon>Eukaryota</taxon>
        <taxon>Viridiplantae</taxon>
        <taxon>Streptophyta</taxon>
        <taxon>Embryophyta</taxon>
        <taxon>Tracheophyta</taxon>
        <taxon>Spermatophyta</taxon>
        <taxon>Magnoliopsida</taxon>
        <taxon>eudicotyledons</taxon>
        <taxon>Gunneridae</taxon>
        <taxon>Pentapetalae</taxon>
        <taxon>asterids</taxon>
        <taxon>campanulids</taxon>
        <taxon>Asterales</taxon>
        <taxon>Asteraceae</taxon>
        <taxon>Asteroideae</taxon>
        <taxon>Anthemideae</taxon>
        <taxon>Anthemidinae</taxon>
        <taxon>Tanacetum</taxon>
    </lineage>
</organism>
<dbReference type="GO" id="GO:0015074">
    <property type="term" value="P:DNA integration"/>
    <property type="evidence" value="ECO:0007669"/>
    <property type="project" value="InterPro"/>
</dbReference>
<dbReference type="Pfam" id="PF17919">
    <property type="entry name" value="RT_RNaseH_2"/>
    <property type="match status" value="1"/>
</dbReference>
<dbReference type="InterPro" id="IPR041577">
    <property type="entry name" value="RT_RNaseH_2"/>
</dbReference>
<dbReference type="GO" id="GO:0003964">
    <property type="term" value="F:RNA-directed DNA polymerase activity"/>
    <property type="evidence" value="ECO:0007669"/>
    <property type="project" value="UniProtKB-KW"/>
</dbReference>
<reference evidence="4" key="1">
    <citation type="journal article" date="2019" name="Sci. Rep.">
        <title>Draft genome of Tanacetum cinerariifolium, the natural source of mosquito coil.</title>
        <authorList>
            <person name="Yamashiro T."/>
            <person name="Shiraishi A."/>
            <person name="Satake H."/>
            <person name="Nakayama K."/>
        </authorList>
    </citation>
    <scope>NUCLEOTIDE SEQUENCE</scope>
</reference>